<evidence type="ECO:0000256" key="1">
    <source>
        <dbReference type="ARBA" id="ARBA00023157"/>
    </source>
</evidence>
<protein>
    <recommendedName>
        <fullName evidence="3">Sushi domain-containing protein</fullName>
    </recommendedName>
</protein>
<dbReference type="SUPFAM" id="SSF57535">
    <property type="entry name" value="Complement control module/SCR domain"/>
    <property type="match status" value="1"/>
</dbReference>
<organism evidence="4 5">
    <name type="scientific">Ciona savignyi</name>
    <name type="common">Pacific transparent sea squirt</name>
    <dbReference type="NCBI Taxonomy" id="51511"/>
    <lineage>
        <taxon>Eukaryota</taxon>
        <taxon>Metazoa</taxon>
        <taxon>Chordata</taxon>
        <taxon>Tunicata</taxon>
        <taxon>Ascidiacea</taxon>
        <taxon>Phlebobranchia</taxon>
        <taxon>Cionidae</taxon>
        <taxon>Ciona</taxon>
    </lineage>
</organism>
<dbReference type="InterPro" id="IPR000436">
    <property type="entry name" value="Sushi_SCR_CCP_dom"/>
</dbReference>
<reference evidence="4" key="3">
    <citation type="submission" date="2025-09" db="UniProtKB">
        <authorList>
            <consortium name="Ensembl"/>
        </authorList>
    </citation>
    <scope>IDENTIFICATION</scope>
</reference>
<feature type="domain" description="Sushi" evidence="3">
    <location>
        <begin position="1"/>
        <end position="54"/>
    </location>
</feature>
<dbReference type="PROSITE" id="PS50923">
    <property type="entry name" value="SUSHI"/>
    <property type="match status" value="1"/>
</dbReference>
<keyword evidence="5" id="KW-1185">Reference proteome</keyword>
<keyword evidence="1" id="KW-1015">Disulfide bond</keyword>
<evidence type="ECO:0000256" key="2">
    <source>
        <dbReference type="PROSITE-ProRule" id="PRU00302"/>
    </source>
</evidence>
<reference evidence="4" key="2">
    <citation type="submission" date="2025-08" db="UniProtKB">
        <authorList>
            <consortium name="Ensembl"/>
        </authorList>
    </citation>
    <scope>IDENTIFICATION</scope>
</reference>
<dbReference type="HOGENOM" id="CLU_2202871_0_0_1"/>
<dbReference type="Proteomes" id="UP000007875">
    <property type="component" value="Unassembled WGS sequence"/>
</dbReference>
<dbReference type="Ensembl" id="ENSCSAVT00000000207.1">
    <property type="protein sequence ID" value="ENSCSAVP00000000205.1"/>
    <property type="gene ID" value="ENSCSAVG00000000120.1"/>
</dbReference>
<keyword evidence="2" id="KW-0768">Sushi</keyword>
<sequence>TNGVYTVVNNPAIYNIGDQISYACNNGYILQGTRVNTCLNTGQYEFTTAPSCIACTSNPCKSSSLCFPTTTCCICDGSNNGFFCEWRIVNTNDYQVIESTVTSLSAAA</sequence>
<dbReference type="Pfam" id="PF00084">
    <property type="entry name" value="Sushi"/>
    <property type="match status" value="1"/>
</dbReference>
<proteinExistence type="predicted"/>
<reference evidence="5" key="1">
    <citation type="submission" date="2003-08" db="EMBL/GenBank/DDBJ databases">
        <authorList>
            <person name="Birren B."/>
            <person name="Nusbaum C."/>
            <person name="Abebe A."/>
            <person name="Abouelleil A."/>
            <person name="Adekoya E."/>
            <person name="Ait-zahra M."/>
            <person name="Allen N."/>
            <person name="Allen T."/>
            <person name="An P."/>
            <person name="Anderson M."/>
            <person name="Anderson S."/>
            <person name="Arachchi H."/>
            <person name="Armbruster J."/>
            <person name="Bachantsang P."/>
            <person name="Baldwin J."/>
            <person name="Barry A."/>
            <person name="Bayul T."/>
            <person name="Blitshsteyn B."/>
            <person name="Bloom T."/>
            <person name="Blye J."/>
            <person name="Boguslavskiy L."/>
            <person name="Borowsky M."/>
            <person name="Boukhgalter B."/>
            <person name="Brunache A."/>
            <person name="Butler J."/>
            <person name="Calixte N."/>
            <person name="Calvo S."/>
            <person name="Camarata J."/>
            <person name="Campo K."/>
            <person name="Chang J."/>
            <person name="Cheshatsang Y."/>
            <person name="Citroen M."/>
            <person name="Collymore A."/>
            <person name="Considine T."/>
            <person name="Cook A."/>
            <person name="Cooke P."/>
            <person name="Corum B."/>
            <person name="Cuomo C."/>
            <person name="David R."/>
            <person name="Dawoe T."/>
            <person name="Degray S."/>
            <person name="Dodge S."/>
            <person name="Dooley K."/>
            <person name="Dorje P."/>
            <person name="Dorjee K."/>
            <person name="Dorris L."/>
            <person name="Duffey N."/>
            <person name="Dupes A."/>
            <person name="Elkins T."/>
            <person name="Engels R."/>
            <person name="Erickson J."/>
            <person name="Farina A."/>
            <person name="Faro S."/>
            <person name="Ferreira P."/>
            <person name="Fischer H."/>
            <person name="Fitzgerald M."/>
            <person name="Foley K."/>
            <person name="Gage D."/>
            <person name="Galagan J."/>
            <person name="Gearin G."/>
            <person name="Gnerre S."/>
            <person name="Gnirke A."/>
            <person name="Goyette A."/>
            <person name="Graham J."/>
            <person name="Grandbois E."/>
            <person name="Gyaltsen K."/>
            <person name="Hafez N."/>
            <person name="Hagopian D."/>
            <person name="Hagos B."/>
            <person name="Hall J."/>
            <person name="Hatcher B."/>
            <person name="Heller A."/>
            <person name="Higgins H."/>
            <person name="Honan T."/>
            <person name="Horn A."/>
            <person name="Houde N."/>
            <person name="Hughes L."/>
            <person name="Hulme W."/>
            <person name="Husby E."/>
            <person name="Iliev I."/>
            <person name="Jaffe D."/>
            <person name="Jones C."/>
            <person name="Kamal M."/>
            <person name="Kamat A."/>
            <person name="Kamvysselis M."/>
            <person name="Karlsson E."/>
            <person name="Kells C."/>
            <person name="Kieu A."/>
            <person name="Kisner P."/>
            <person name="Kodira C."/>
            <person name="Kulbokas E."/>
            <person name="Labutti K."/>
            <person name="Lama D."/>
            <person name="Landers T."/>
            <person name="Leger J."/>
            <person name="Levine S."/>
            <person name="Lewis D."/>
            <person name="Lewis T."/>
            <person name="Lindblad-toh K."/>
            <person name="Liu X."/>
            <person name="Lokyitsang T."/>
            <person name="Lokyitsang Y."/>
            <person name="Lucien O."/>
            <person name="Lui A."/>
            <person name="Ma L.J."/>
            <person name="Mabbitt R."/>
            <person name="Macdonald J."/>
            <person name="Maclean C."/>
            <person name="Major J."/>
            <person name="Manning J."/>
            <person name="Marabella R."/>
            <person name="Maru K."/>
            <person name="Matthews C."/>
            <person name="Mauceli E."/>
            <person name="Mccarthy M."/>
            <person name="Mcdonough S."/>
            <person name="Mcghee T."/>
            <person name="Meldrim J."/>
            <person name="Meneus L."/>
            <person name="Mesirov J."/>
            <person name="Mihalev A."/>
            <person name="Mihova T."/>
            <person name="Mikkelsen T."/>
            <person name="Mlenga V."/>
            <person name="Moru K."/>
            <person name="Mozes J."/>
            <person name="Mulrain L."/>
            <person name="Munson G."/>
            <person name="Naylor J."/>
            <person name="Newes C."/>
            <person name="Nguyen C."/>
            <person name="Nguyen N."/>
            <person name="Nguyen T."/>
            <person name="Nicol R."/>
            <person name="Nielsen C."/>
            <person name="Nizzari M."/>
            <person name="Norbu C."/>
            <person name="Norbu N."/>
            <person name="O'donnell P."/>
            <person name="Okoawo O."/>
            <person name="O'leary S."/>
            <person name="Omotosho B."/>
            <person name="O'neill K."/>
            <person name="Osman S."/>
            <person name="Parker S."/>
            <person name="Perrin D."/>
            <person name="Phunkhang P."/>
            <person name="Piqani B."/>
            <person name="Purcell S."/>
            <person name="Rachupka T."/>
            <person name="Ramasamy U."/>
            <person name="Rameau R."/>
            <person name="Ray V."/>
            <person name="Raymond C."/>
            <person name="Retta R."/>
            <person name="Richardson S."/>
            <person name="Rise C."/>
            <person name="Rodriguez J."/>
            <person name="Rogers J."/>
            <person name="Rogov P."/>
            <person name="Rutman M."/>
            <person name="Schupbach R."/>
            <person name="Seaman C."/>
            <person name="Settipalli S."/>
            <person name="Sharpe T."/>
            <person name="Sheridan J."/>
            <person name="Sherpa N."/>
            <person name="Shi J."/>
            <person name="Smirnov S."/>
            <person name="Smith C."/>
            <person name="Sougnez C."/>
            <person name="Spencer B."/>
            <person name="Stalker J."/>
            <person name="Stange-thomann N."/>
            <person name="Stavropoulos S."/>
            <person name="Stetson K."/>
            <person name="Stone C."/>
            <person name="Stone S."/>
            <person name="Stubbs M."/>
            <person name="Talamas J."/>
            <person name="Tchuinga P."/>
            <person name="Tenzing P."/>
            <person name="Tesfaye S."/>
            <person name="Theodore J."/>
            <person name="Thoulutsang Y."/>
            <person name="Topham K."/>
            <person name="Towey S."/>
            <person name="Tsamla T."/>
            <person name="Tsomo N."/>
            <person name="Vallee D."/>
            <person name="Vassiliev H."/>
            <person name="Venkataraman V."/>
            <person name="Vinson J."/>
            <person name="Vo A."/>
            <person name="Wade C."/>
            <person name="Wang S."/>
            <person name="Wangchuk T."/>
            <person name="Wangdi T."/>
            <person name="Whittaker C."/>
            <person name="Wilkinson J."/>
            <person name="Wu Y."/>
            <person name="Wyman D."/>
            <person name="Yadav S."/>
            <person name="Yang S."/>
            <person name="Yang X."/>
            <person name="Yeager S."/>
            <person name="Yee E."/>
            <person name="Young G."/>
            <person name="Zainoun J."/>
            <person name="Zembeck L."/>
            <person name="Zimmer A."/>
            <person name="Zody M."/>
            <person name="Lander E."/>
        </authorList>
    </citation>
    <scope>NUCLEOTIDE SEQUENCE [LARGE SCALE GENOMIC DNA]</scope>
</reference>
<dbReference type="CDD" id="cd00033">
    <property type="entry name" value="CCP"/>
    <property type="match status" value="1"/>
</dbReference>
<evidence type="ECO:0000259" key="3">
    <source>
        <dbReference type="PROSITE" id="PS50923"/>
    </source>
</evidence>
<evidence type="ECO:0000313" key="4">
    <source>
        <dbReference type="Ensembl" id="ENSCSAVP00000000205.1"/>
    </source>
</evidence>
<dbReference type="InterPro" id="IPR035976">
    <property type="entry name" value="Sushi/SCR/CCP_sf"/>
</dbReference>
<dbReference type="AlphaFoldDB" id="H2Y4F7"/>
<name>H2Y4F7_CIOSA</name>
<accession>H2Y4F7</accession>
<evidence type="ECO:0000313" key="5">
    <source>
        <dbReference type="Proteomes" id="UP000007875"/>
    </source>
</evidence>
<dbReference type="Gene3D" id="2.10.70.10">
    <property type="entry name" value="Complement Module, domain 1"/>
    <property type="match status" value="1"/>
</dbReference>
<comment type="caution">
    <text evidence="2">Lacks conserved residue(s) required for the propagation of feature annotation.</text>
</comment>